<dbReference type="AlphaFoldDB" id="A0AAN7K861"/>
<dbReference type="InterPro" id="IPR036390">
    <property type="entry name" value="WH_DNA-bd_sf"/>
</dbReference>
<dbReference type="GO" id="GO:0035861">
    <property type="term" value="C:site of double-strand break"/>
    <property type="evidence" value="ECO:0007669"/>
    <property type="project" value="TreeGrafter"/>
</dbReference>
<dbReference type="InterPro" id="IPR014892">
    <property type="entry name" value="RPA_C"/>
</dbReference>
<dbReference type="GO" id="GO:0006260">
    <property type="term" value="P:DNA replication"/>
    <property type="evidence" value="ECO:0007669"/>
    <property type="project" value="UniProtKB-KW"/>
</dbReference>
<evidence type="ECO:0000256" key="8">
    <source>
        <dbReference type="ARBA" id="ARBA00023242"/>
    </source>
</evidence>
<feature type="domain" description="Replication protein A C-terminal" evidence="11">
    <location>
        <begin position="164"/>
        <end position="271"/>
    </location>
</feature>
<dbReference type="EMBL" id="JAXIOK010000009">
    <property type="protein sequence ID" value="KAK4761829.1"/>
    <property type="molecule type" value="Genomic_DNA"/>
</dbReference>
<evidence type="ECO:0000256" key="6">
    <source>
        <dbReference type="ARBA" id="ARBA00023172"/>
    </source>
</evidence>
<dbReference type="PANTHER" id="PTHR13989">
    <property type="entry name" value="REPLICATION PROTEIN A-RELATED"/>
    <property type="match status" value="1"/>
</dbReference>
<reference evidence="12 13" key="1">
    <citation type="journal article" date="2023" name="Hortic Res">
        <title>Pangenome of water caltrop reveals structural variations and asymmetric subgenome divergence after allopolyploidization.</title>
        <authorList>
            <person name="Zhang X."/>
            <person name="Chen Y."/>
            <person name="Wang L."/>
            <person name="Yuan Y."/>
            <person name="Fang M."/>
            <person name="Shi L."/>
            <person name="Lu R."/>
            <person name="Comes H.P."/>
            <person name="Ma Y."/>
            <person name="Chen Y."/>
            <person name="Huang G."/>
            <person name="Zhou Y."/>
            <person name="Zheng Z."/>
            <person name="Qiu Y."/>
        </authorList>
    </citation>
    <scope>NUCLEOTIDE SEQUENCE [LARGE SCALE GENOMIC DNA]</scope>
    <source>
        <tissue evidence="12">Roots</tissue>
    </source>
</reference>
<name>A0AAN7K861_9MYRT</name>
<sequence>MFGSQFDGAAAFSGGGFMPSQTVQAADSSVFSPAKNRDAQSLLPLTVKQISNAVLSSDDRVNLLIDGVDVNNVTLLGKVLNKAERVTDVTFSIDDGTGRIDCNKWINEQLDTNEAEGILDGMYVRVNGHLKSFQGKRQLNVFSIRPVTDFNEITTHFIECMYVHMYNTKHQKSQGGLNMHSHMTNPLISNSSKVQHAAPSNQYSAQPVIDGLSHNIKMVLDFLQRPEYLKTVKGPHVNDVALQLGLQVDKVKEAIHCLEEEGLVYSTIDENHFKSTKNA</sequence>
<dbReference type="FunFam" id="2.40.50.140:FF:000184">
    <property type="entry name" value="replication protein A 32 kDa subunit A-like"/>
    <property type="match status" value="1"/>
</dbReference>
<dbReference type="GO" id="GO:0005662">
    <property type="term" value="C:DNA replication factor A complex"/>
    <property type="evidence" value="ECO:0007669"/>
    <property type="project" value="TreeGrafter"/>
</dbReference>
<dbReference type="PANTHER" id="PTHR13989:SF16">
    <property type="entry name" value="REPLICATION PROTEIN A2"/>
    <property type="match status" value="1"/>
</dbReference>
<dbReference type="Proteomes" id="UP001345219">
    <property type="component" value="Chromosome 23"/>
</dbReference>
<dbReference type="InterPro" id="IPR004365">
    <property type="entry name" value="NA-bd_OB_tRNA"/>
</dbReference>
<dbReference type="GO" id="GO:0000724">
    <property type="term" value="P:double-strand break repair via homologous recombination"/>
    <property type="evidence" value="ECO:0007669"/>
    <property type="project" value="TreeGrafter"/>
</dbReference>
<keyword evidence="7" id="KW-0234">DNA repair</keyword>
<evidence type="ECO:0000256" key="4">
    <source>
        <dbReference type="ARBA" id="ARBA00022763"/>
    </source>
</evidence>
<evidence type="ECO:0000256" key="9">
    <source>
        <dbReference type="ARBA" id="ARBA00057177"/>
    </source>
</evidence>
<comment type="subcellular location">
    <subcellularLocation>
        <location evidence="1">Nucleus</location>
    </subcellularLocation>
</comment>
<dbReference type="Gene3D" id="2.40.50.140">
    <property type="entry name" value="Nucleic acid-binding proteins"/>
    <property type="match status" value="1"/>
</dbReference>
<dbReference type="InterPro" id="IPR040260">
    <property type="entry name" value="RFA2-like"/>
</dbReference>
<accession>A0AAN7K861</accession>
<keyword evidence="6" id="KW-0233">DNA recombination</keyword>
<dbReference type="GO" id="GO:0000781">
    <property type="term" value="C:chromosome, telomeric region"/>
    <property type="evidence" value="ECO:0007669"/>
    <property type="project" value="TreeGrafter"/>
</dbReference>
<gene>
    <name evidence="12" type="ORF">SAY87_029713</name>
</gene>
<comment type="function">
    <text evidence="9">Component of the replication protein A complex (RPA) required for DNA recombination, repair and replication. The activity of RPA is mediated by single-stranded DNA binding and protein interactions. Required fo cell division in meristems. Involved in the maintenance of transcriptional epigenetic gene silencing (TGS) at specific loci (including some transposons) by regulating histone H3 acetylation, 'Lys-4' and 'Lys-9' methylation.</text>
</comment>
<evidence type="ECO:0000256" key="5">
    <source>
        <dbReference type="ARBA" id="ARBA00023125"/>
    </source>
</evidence>
<dbReference type="GO" id="GO:0003697">
    <property type="term" value="F:single-stranded DNA binding"/>
    <property type="evidence" value="ECO:0007669"/>
    <property type="project" value="TreeGrafter"/>
</dbReference>
<evidence type="ECO:0000313" key="12">
    <source>
        <dbReference type="EMBL" id="KAK4761829.1"/>
    </source>
</evidence>
<keyword evidence="4" id="KW-0227">DNA damage</keyword>
<evidence type="ECO:0000256" key="1">
    <source>
        <dbReference type="ARBA" id="ARBA00004123"/>
    </source>
</evidence>
<dbReference type="Pfam" id="PF08784">
    <property type="entry name" value="RPA_C"/>
    <property type="match status" value="1"/>
</dbReference>
<dbReference type="SUPFAM" id="SSF46785">
    <property type="entry name" value="Winged helix' DNA-binding domain"/>
    <property type="match status" value="1"/>
</dbReference>
<protein>
    <submittedName>
        <fullName evidence="12">Uncharacterized protein</fullName>
    </submittedName>
</protein>
<evidence type="ECO:0000259" key="11">
    <source>
        <dbReference type="Pfam" id="PF08784"/>
    </source>
</evidence>
<organism evidence="12 13">
    <name type="scientific">Trapa incisa</name>
    <dbReference type="NCBI Taxonomy" id="236973"/>
    <lineage>
        <taxon>Eukaryota</taxon>
        <taxon>Viridiplantae</taxon>
        <taxon>Streptophyta</taxon>
        <taxon>Embryophyta</taxon>
        <taxon>Tracheophyta</taxon>
        <taxon>Spermatophyta</taxon>
        <taxon>Magnoliopsida</taxon>
        <taxon>eudicotyledons</taxon>
        <taxon>Gunneridae</taxon>
        <taxon>Pentapetalae</taxon>
        <taxon>rosids</taxon>
        <taxon>malvids</taxon>
        <taxon>Myrtales</taxon>
        <taxon>Lythraceae</taxon>
        <taxon>Trapa</taxon>
    </lineage>
</organism>
<keyword evidence="8" id="KW-0539">Nucleus</keyword>
<dbReference type="PIRSF" id="PIRSF036949">
    <property type="entry name" value="RPA32"/>
    <property type="match status" value="1"/>
</dbReference>
<evidence type="ECO:0000259" key="10">
    <source>
        <dbReference type="Pfam" id="PF01336"/>
    </source>
</evidence>
<dbReference type="FunFam" id="1.10.10.10:FF:000168">
    <property type="entry name" value="Replication protein A 32 kDa subunit"/>
    <property type="match status" value="1"/>
</dbReference>
<evidence type="ECO:0000256" key="3">
    <source>
        <dbReference type="ARBA" id="ARBA00022705"/>
    </source>
</evidence>
<keyword evidence="5" id="KW-0238">DNA-binding</keyword>
<dbReference type="InterPro" id="IPR012340">
    <property type="entry name" value="NA-bd_OB-fold"/>
</dbReference>
<evidence type="ECO:0000256" key="7">
    <source>
        <dbReference type="ARBA" id="ARBA00023204"/>
    </source>
</evidence>
<feature type="domain" description="OB" evidence="10">
    <location>
        <begin position="73"/>
        <end position="147"/>
    </location>
</feature>
<comment type="similarity">
    <text evidence="2">Belongs to the replication factor A protein 2 family.</text>
</comment>
<dbReference type="GO" id="GO:0006289">
    <property type="term" value="P:nucleotide-excision repair"/>
    <property type="evidence" value="ECO:0007669"/>
    <property type="project" value="TreeGrafter"/>
</dbReference>
<dbReference type="InterPro" id="IPR014646">
    <property type="entry name" value="Rfa2/RPA32"/>
</dbReference>
<comment type="caution">
    <text evidence="12">The sequence shown here is derived from an EMBL/GenBank/DDBJ whole genome shotgun (WGS) entry which is preliminary data.</text>
</comment>
<dbReference type="SUPFAM" id="SSF50249">
    <property type="entry name" value="Nucleic acid-binding proteins"/>
    <property type="match status" value="1"/>
</dbReference>
<proteinExistence type="inferred from homology"/>
<evidence type="ECO:0000256" key="2">
    <source>
        <dbReference type="ARBA" id="ARBA00007815"/>
    </source>
</evidence>
<dbReference type="Gene3D" id="1.10.10.10">
    <property type="entry name" value="Winged helix-like DNA-binding domain superfamily/Winged helix DNA-binding domain"/>
    <property type="match status" value="1"/>
</dbReference>
<dbReference type="InterPro" id="IPR036388">
    <property type="entry name" value="WH-like_DNA-bd_sf"/>
</dbReference>
<keyword evidence="13" id="KW-1185">Reference proteome</keyword>
<keyword evidence="3" id="KW-0235">DNA replication</keyword>
<dbReference type="Pfam" id="PF01336">
    <property type="entry name" value="tRNA_anti-codon"/>
    <property type="match status" value="1"/>
</dbReference>
<dbReference type="CDD" id="cd04478">
    <property type="entry name" value="RPA2_DBD_D"/>
    <property type="match status" value="1"/>
</dbReference>
<evidence type="ECO:0000313" key="13">
    <source>
        <dbReference type="Proteomes" id="UP001345219"/>
    </source>
</evidence>